<organism evidence="4 5">
    <name type="scientific">Drechmeria coniospora</name>
    <name type="common">Nematophagous fungus</name>
    <name type="synonym">Meria coniospora</name>
    <dbReference type="NCBI Taxonomy" id="98403"/>
    <lineage>
        <taxon>Eukaryota</taxon>
        <taxon>Fungi</taxon>
        <taxon>Dikarya</taxon>
        <taxon>Ascomycota</taxon>
        <taxon>Pezizomycotina</taxon>
        <taxon>Sordariomycetes</taxon>
        <taxon>Hypocreomycetidae</taxon>
        <taxon>Hypocreales</taxon>
        <taxon>Ophiocordycipitaceae</taxon>
        <taxon>Drechmeria</taxon>
    </lineage>
</organism>
<feature type="transmembrane region" description="Helical" evidence="2">
    <location>
        <begin position="369"/>
        <end position="392"/>
    </location>
</feature>
<evidence type="ECO:0000313" key="4">
    <source>
        <dbReference type="EMBL" id="KYK60294.1"/>
    </source>
</evidence>
<dbReference type="STRING" id="98403.A0A151GT47"/>
<keyword evidence="2" id="KW-1133">Transmembrane helix</keyword>
<sequence>MAPLSSILLLQTSFLVLASHAAASQQQKQQQLLAAIKKLSPDSNEKLFPEHLSFAPLTVFPREAAQFFAYDNDDDEDLQLNETARFFLPAFARHQDDGEPGLLRRAAEALTLLQRQASCPVGMKSCADQGAPNKCCQEGTYCAGVADANVGQVACCPLGTGCTGGVGSCPSDATSCSSELGGGCCIPGFVCQGAGCVPSASATTTAAAASPSSTMASTTSTTTSNIAAGSPPWRPTGSPETTTAWTSGESATQSGCPTGFYGCLATHGGGCCRTDRQCQTSSCPPAPLTTMVANGVTIVVPVGDVPRPTATTTCANGWFMCGSEAGPVAGCCPSGYSCGTASCFTAQASQTGSRPKLVPGQSAASRAGAAAAGMLLLGPALGACLVMMHALWW</sequence>
<dbReference type="EMBL" id="LAYC01000001">
    <property type="protein sequence ID" value="KYK60294.1"/>
    <property type="molecule type" value="Genomic_DNA"/>
</dbReference>
<dbReference type="PANTHER" id="PTHR39599:SF2">
    <property type="entry name" value="ANCHORED PROTEIN, PUTATIVE (AFU_ORTHOLOGUE AFUA_1G09650)-RELATED"/>
    <property type="match status" value="1"/>
</dbReference>
<protein>
    <submittedName>
        <fullName evidence="4">GPI anchored protein</fullName>
    </submittedName>
</protein>
<accession>A0A151GT47</accession>
<feature type="compositionally biased region" description="Polar residues" evidence="1">
    <location>
        <begin position="238"/>
        <end position="249"/>
    </location>
</feature>
<feature type="signal peptide" evidence="3">
    <location>
        <begin position="1"/>
        <end position="18"/>
    </location>
</feature>
<evidence type="ECO:0000256" key="2">
    <source>
        <dbReference type="SAM" id="Phobius"/>
    </source>
</evidence>
<gene>
    <name evidence="4" type="ORF">DCS_01431</name>
</gene>
<feature type="chain" id="PRO_5007580905" evidence="3">
    <location>
        <begin position="19"/>
        <end position="393"/>
    </location>
</feature>
<dbReference type="GeneID" id="63714074"/>
<keyword evidence="5" id="KW-1185">Reference proteome</keyword>
<name>A0A151GT47_DRECN</name>
<evidence type="ECO:0000313" key="5">
    <source>
        <dbReference type="Proteomes" id="UP000076580"/>
    </source>
</evidence>
<dbReference type="RefSeq" id="XP_040659646.1">
    <property type="nucleotide sequence ID" value="XM_040798763.1"/>
</dbReference>
<dbReference type="Proteomes" id="UP000076580">
    <property type="component" value="Chromosome 01"/>
</dbReference>
<evidence type="ECO:0000256" key="1">
    <source>
        <dbReference type="SAM" id="MobiDB-lite"/>
    </source>
</evidence>
<comment type="caution">
    <text evidence="4">The sequence shown here is derived from an EMBL/GenBank/DDBJ whole genome shotgun (WGS) entry which is preliminary data.</text>
</comment>
<feature type="compositionally biased region" description="Low complexity" evidence="1">
    <location>
        <begin position="208"/>
        <end position="230"/>
    </location>
</feature>
<reference evidence="4 5" key="1">
    <citation type="journal article" date="2016" name="Sci. Rep.">
        <title>Insights into Adaptations to a Near-Obligate Nematode Endoparasitic Lifestyle from the Finished Genome of Drechmeria coniospora.</title>
        <authorList>
            <person name="Zhang L."/>
            <person name="Zhou Z."/>
            <person name="Guo Q."/>
            <person name="Fokkens L."/>
            <person name="Miskei M."/>
            <person name="Pocsi I."/>
            <person name="Zhang W."/>
            <person name="Chen M."/>
            <person name="Wang L."/>
            <person name="Sun Y."/>
            <person name="Donzelli B.G."/>
            <person name="Gibson D.M."/>
            <person name="Nelson D.R."/>
            <person name="Luo J.G."/>
            <person name="Rep M."/>
            <person name="Liu H."/>
            <person name="Yang S."/>
            <person name="Wang J."/>
            <person name="Krasnoff S.B."/>
            <person name="Xu Y."/>
            <person name="Molnar I."/>
            <person name="Lin M."/>
        </authorList>
    </citation>
    <scope>NUCLEOTIDE SEQUENCE [LARGE SCALE GENOMIC DNA]</scope>
    <source>
        <strain evidence="4 5">ARSEF 6962</strain>
    </source>
</reference>
<dbReference type="InParanoid" id="A0A151GT47"/>
<keyword evidence="3" id="KW-0732">Signal</keyword>
<dbReference type="PANTHER" id="PTHR39599">
    <property type="entry name" value="GPI-ANCHORED PROTEIN (EUROFUNG)-RELATED-RELATED"/>
    <property type="match status" value="1"/>
</dbReference>
<keyword evidence="2" id="KW-0472">Membrane</keyword>
<proteinExistence type="predicted"/>
<dbReference type="AlphaFoldDB" id="A0A151GT47"/>
<evidence type="ECO:0000256" key="3">
    <source>
        <dbReference type="SAM" id="SignalP"/>
    </source>
</evidence>
<feature type="region of interest" description="Disordered" evidence="1">
    <location>
        <begin position="208"/>
        <end position="249"/>
    </location>
</feature>
<keyword evidence="2" id="KW-0812">Transmembrane</keyword>